<evidence type="ECO:0000313" key="6">
    <source>
        <dbReference type="Proteomes" id="UP000001554"/>
    </source>
</evidence>
<dbReference type="SMART" id="SM00042">
    <property type="entry name" value="CUB"/>
    <property type="match status" value="1"/>
</dbReference>
<dbReference type="SUPFAM" id="SSF49854">
    <property type="entry name" value="Spermadhesin, CUB domain"/>
    <property type="match status" value="1"/>
</dbReference>
<evidence type="ECO:0000256" key="4">
    <source>
        <dbReference type="SAM" id="SignalP"/>
    </source>
</evidence>
<dbReference type="Proteomes" id="UP000001554">
    <property type="component" value="Chromosome 19"/>
</dbReference>
<dbReference type="RefSeq" id="XP_035663300.1">
    <property type="nucleotide sequence ID" value="XM_035807407.1"/>
</dbReference>
<dbReference type="GeneID" id="118407002"/>
<protein>
    <submittedName>
        <fullName evidence="7">CUB and sushi domain-containing protein 3-like</fullName>
    </submittedName>
</protein>
<keyword evidence="4" id="KW-0732">Signal</keyword>
<comment type="caution">
    <text evidence="3">Lacks conserved residue(s) required for the propagation of feature annotation.</text>
</comment>
<name>A0A9J7HS09_BRAFL</name>
<dbReference type="PANTHER" id="PTHR24251:SF52">
    <property type="entry name" value="CUB DOMAIN-CONTAINING PROTEIN"/>
    <property type="match status" value="1"/>
</dbReference>
<dbReference type="KEGG" id="bfo:118407002"/>
<sequence length="143" mass="16517">MLWCWKLILVTTWMLHRHTGHAQEWGDCGGNITGQSSGFVHSPNYPGRYSNNLDCTWTIEVNEWEGVSLTPVSFNLEENFDWLGVYKKGVDNFISLGLFTGTNFTEKLVAWSHTIRLVFRTDYSYSEDGFKIHFEGNKITEKI</sequence>
<evidence type="ECO:0000259" key="5">
    <source>
        <dbReference type="PROSITE" id="PS01180"/>
    </source>
</evidence>
<keyword evidence="6" id="KW-1185">Reference proteome</keyword>
<dbReference type="OrthoDB" id="431034at2759"/>
<dbReference type="CDD" id="cd00041">
    <property type="entry name" value="CUB"/>
    <property type="match status" value="1"/>
</dbReference>
<gene>
    <name evidence="7" type="primary">LOC118407002</name>
</gene>
<dbReference type="Pfam" id="PF00431">
    <property type="entry name" value="CUB"/>
    <property type="match status" value="1"/>
</dbReference>
<evidence type="ECO:0000313" key="7">
    <source>
        <dbReference type="RefSeq" id="XP_035663300.1"/>
    </source>
</evidence>
<evidence type="ECO:0000256" key="1">
    <source>
        <dbReference type="ARBA" id="ARBA00022737"/>
    </source>
</evidence>
<feature type="signal peptide" evidence="4">
    <location>
        <begin position="1"/>
        <end position="22"/>
    </location>
</feature>
<feature type="chain" id="PRO_5039911609" evidence="4">
    <location>
        <begin position="23"/>
        <end position="143"/>
    </location>
</feature>
<keyword evidence="1" id="KW-0677">Repeat</keyword>
<dbReference type="AlphaFoldDB" id="A0A9J7HS09"/>
<dbReference type="PROSITE" id="PS01180">
    <property type="entry name" value="CUB"/>
    <property type="match status" value="1"/>
</dbReference>
<reference evidence="7" key="2">
    <citation type="submission" date="2025-08" db="UniProtKB">
        <authorList>
            <consortium name="RefSeq"/>
        </authorList>
    </citation>
    <scope>IDENTIFICATION</scope>
    <source>
        <strain evidence="7">S238N-H82</strain>
        <tissue evidence="7">Testes</tissue>
    </source>
</reference>
<accession>A0A9J7HS09</accession>
<organism evidence="6 7">
    <name type="scientific">Branchiostoma floridae</name>
    <name type="common">Florida lancelet</name>
    <name type="synonym">Amphioxus</name>
    <dbReference type="NCBI Taxonomy" id="7739"/>
    <lineage>
        <taxon>Eukaryota</taxon>
        <taxon>Metazoa</taxon>
        <taxon>Chordata</taxon>
        <taxon>Cephalochordata</taxon>
        <taxon>Leptocardii</taxon>
        <taxon>Amphioxiformes</taxon>
        <taxon>Branchiostomatidae</taxon>
        <taxon>Branchiostoma</taxon>
    </lineage>
</organism>
<feature type="disulfide bond" evidence="3">
    <location>
        <begin position="28"/>
        <end position="55"/>
    </location>
</feature>
<dbReference type="PANTHER" id="PTHR24251">
    <property type="entry name" value="OVOCHYMASE-RELATED"/>
    <property type="match status" value="1"/>
</dbReference>
<proteinExistence type="predicted"/>
<dbReference type="Gene3D" id="2.60.120.290">
    <property type="entry name" value="Spermadhesin, CUB domain"/>
    <property type="match status" value="1"/>
</dbReference>
<evidence type="ECO:0000256" key="2">
    <source>
        <dbReference type="ARBA" id="ARBA00023157"/>
    </source>
</evidence>
<feature type="domain" description="CUB" evidence="5">
    <location>
        <begin position="28"/>
        <end position="137"/>
    </location>
</feature>
<keyword evidence="2 3" id="KW-1015">Disulfide bond</keyword>
<dbReference type="InterPro" id="IPR000859">
    <property type="entry name" value="CUB_dom"/>
</dbReference>
<dbReference type="FunFam" id="2.60.120.290:FF:000001">
    <property type="entry name" value="CUB and sushi domain-containing protein 3 isoform X1"/>
    <property type="match status" value="1"/>
</dbReference>
<evidence type="ECO:0000256" key="3">
    <source>
        <dbReference type="PROSITE-ProRule" id="PRU00059"/>
    </source>
</evidence>
<reference evidence="6" key="1">
    <citation type="journal article" date="2020" name="Nat. Ecol. Evol.">
        <title>Deeply conserved synteny resolves early events in vertebrate evolution.</title>
        <authorList>
            <person name="Simakov O."/>
            <person name="Marletaz F."/>
            <person name="Yue J.X."/>
            <person name="O'Connell B."/>
            <person name="Jenkins J."/>
            <person name="Brandt A."/>
            <person name="Calef R."/>
            <person name="Tung C.H."/>
            <person name="Huang T.K."/>
            <person name="Schmutz J."/>
            <person name="Satoh N."/>
            <person name="Yu J.K."/>
            <person name="Putnam N.H."/>
            <person name="Green R.E."/>
            <person name="Rokhsar D.S."/>
        </authorList>
    </citation>
    <scope>NUCLEOTIDE SEQUENCE [LARGE SCALE GENOMIC DNA]</scope>
    <source>
        <strain evidence="6">S238N-H82</strain>
    </source>
</reference>
<dbReference type="InterPro" id="IPR035914">
    <property type="entry name" value="Sperma_CUB_dom_sf"/>
</dbReference>